<dbReference type="CDD" id="cd12797">
    <property type="entry name" value="M23_peptidase"/>
    <property type="match status" value="1"/>
</dbReference>
<dbReference type="InterPro" id="IPR011055">
    <property type="entry name" value="Dup_hybrid_motif"/>
</dbReference>
<evidence type="ECO:0000313" key="4">
    <source>
        <dbReference type="EMBL" id="QQG37169.1"/>
    </source>
</evidence>
<dbReference type="Gene3D" id="2.70.70.10">
    <property type="entry name" value="Glucose Permease (Domain IIA)"/>
    <property type="match status" value="1"/>
</dbReference>
<dbReference type="GO" id="GO:0004222">
    <property type="term" value="F:metalloendopeptidase activity"/>
    <property type="evidence" value="ECO:0007669"/>
    <property type="project" value="TreeGrafter"/>
</dbReference>
<accession>A0A7T5R448</accession>
<feature type="domain" description="LysM" evidence="3">
    <location>
        <begin position="46"/>
        <end position="90"/>
    </location>
</feature>
<dbReference type="Gene3D" id="3.10.350.10">
    <property type="entry name" value="LysM domain"/>
    <property type="match status" value="2"/>
</dbReference>
<dbReference type="AlphaFoldDB" id="A0A7T5R448"/>
<feature type="signal peptide" evidence="2">
    <location>
        <begin position="1"/>
        <end position="20"/>
    </location>
</feature>
<evidence type="ECO:0000313" key="5">
    <source>
        <dbReference type="Proteomes" id="UP000595362"/>
    </source>
</evidence>
<dbReference type="EMBL" id="CP066681">
    <property type="protein sequence ID" value="QQG37169.1"/>
    <property type="molecule type" value="Genomic_DNA"/>
</dbReference>
<dbReference type="SUPFAM" id="SSF54106">
    <property type="entry name" value="LysM domain"/>
    <property type="match status" value="2"/>
</dbReference>
<dbReference type="InterPro" id="IPR036779">
    <property type="entry name" value="LysM_dom_sf"/>
</dbReference>
<dbReference type="InterPro" id="IPR016047">
    <property type="entry name" value="M23ase_b-sheet_dom"/>
</dbReference>
<feature type="domain" description="LysM" evidence="3">
    <location>
        <begin position="94"/>
        <end position="138"/>
    </location>
</feature>
<comment type="similarity">
    <text evidence="1">Belongs to the E.coli NlpD/Haemophilus LppB family.</text>
</comment>
<dbReference type="PANTHER" id="PTHR21666:SF263">
    <property type="entry name" value="MUREIN HYDROLASE ACTIVATOR NLPD"/>
    <property type="match status" value="1"/>
</dbReference>
<dbReference type="CDD" id="cd00118">
    <property type="entry name" value="LysM"/>
    <property type="match status" value="2"/>
</dbReference>
<dbReference type="SMART" id="SM00257">
    <property type="entry name" value="LysM"/>
    <property type="match status" value="2"/>
</dbReference>
<protein>
    <submittedName>
        <fullName evidence="4">LysM peptidoglycan-binding domain-containing M23 family metallopeptidase</fullName>
    </submittedName>
</protein>
<dbReference type="InterPro" id="IPR018392">
    <property type="entry name" value="LysM"/>
</dbReference>
<dbReference type="Proteomes" id="UP000595362">
    <property type="component" value="Chromosome"/>
</dbReference>
<sequence length="359" mass="37674">MLKKGLMLASLCLLSGCLTTNGGGSSNTGSASFVHYGQSGGAQSLGMHTVMAGDTVYNVAQRYNLALQDVINANQLQPPYALAEGARLKLTPPQSYKAKDGDTVETVARMFNVSASQLTRMNNLHAPYRLAAGQSVRLPPAIKMPPPLMTSEMLAQRKTVSSAGGMAQGRYPSGAYDKQSVEMSAAPPPSVEREVLTSPAPVMAEPSGVPAQAMPSQKTVDAALVSVPARASGKFAWPVDGPVISGYGPKSDGRSNDGINIRVPKGTPVRAAENGVVAYSGDDLPGYGNLVLIRHADRWMTAYGHLDSVIATKGMTINRGQTIGTVGKTGSVDSPQLHFEVRRGTEALNPEPYLAHQGS</sequence>
<dbReference type="PANTHER" id="PTHR21666">
    <property type="entry name" value="PEPTIDASE-RELATED"/>
    <property type="match status" value="1"/>
</dbReference>
<evidence type="ECO:0000256" key="1">
    <source>
        <dbReference type="ARBA" id="ARBA00038420"/>
    </source>
</evidence>
<proteinExistence type="inferred from homology"/>
<evidence type="ECO:0000256" key="2">
    <source>
        <dbReference type="SAM" id="SignalP"/>
    </source>
</evidence>
<dbReference type="Pfam" id="PF01551">
    <property type="entry name" value="Peptidase_M23"/>
    <property type="match status" value="1"/>
</dbReference>
<evidence type="ECO:0000259" key="3">
    <source>
        <dbReference type="PROSITE" id="PS51782"/>
    </source>
</evidence>
<dbReference type="Pfam" id="PF01476">
    <property type="entry name" value="LysM"/>
    <property type="match status" value="2"/>
</dbReference>
<feature type="chain" id="PRO_5032677097" evidence="2">
    <location>
        <begin position="21"/>
        <end position="359"/>
    </location>
</feature>
<gene>
    <name evidence="4" type="ORF">HYS17_05250</name>
</gene>
<dbReference type="PROSITE" id="PS51782">
    <property type="entry name" value="LYSM"/>
    <property type="match status" value="2"/>
</dbReference>
<name>A0A7T5R448_9BACT</name>
<dbReference type="InterPro" id="IPR050570">
    <property type="entry name" value="Cell_wall_metabolism_enzyme"/>
</dbReference>
<reference evidence="4 5" key="1">
    <citation type="submission" date="2020-07" db="EMBL/GenBank/DDBJ databases">
        <title>Huge and variable diversity of episymbiotic CPR bacteria and DPANN archaea in groundwater ecosystems.</title>
        <authorList>
            <person name="He C.Y."/>
            <person name="Keren R."/>
            <person name="Whittaker M."/>
            <person name="Farag I.F."/>
            <person name="Doudna J."/>
            <person name="Cate J.H.D."/>
            <person name="Banfield J.F."/>
        </authorList>
    </citation>
    <scope>NUCLEOTIDE SEQUENCE [LARGE SCALE GENOMIC DNA]</scope>
    <source>
        <strain evidence="4">NC_groundwater_70_Ag_B-0.1um_54_66</strain>
    </source>
</reference>
<dbReference type="SUPFAM" id="SSF51261">
    <property type="entry name" value="Duplicated hybrid motif"/>
    <property type="match status" value="1"/>
</dbReference>
<organism evidence="4 5">
    <name type="scientific">Micavibrio aeruginosavorus</name>
    <dbReference type="NCBI Taxonomy" id="349221"/>
    <lineage>
        <taxon>Bacteria</taxon>
        <taxon>Pseudomonadati</taxon>
        <taxon>Bdellovibrionota</taxon>
        <taxon>Bdellovibrionia</taxon>
        <taxon>Bdellovibrionales</taxon>
        <taxon>Pseudobdellovibrionaceae</taxon>
        <taxon>Micavibrio</taxon>
    </lineage>
</organism>
<keyword evidence="2" id="KW-0732">Signal</keyword>
<dbReference type="PROSITE" id="PS51257">
    <property type="entry name" value="PROKAR_LIPOPROTEIN"/>
    <property type="match status" value="1"/>
</dbReference>